<dbReference type="EMBL" id="BARU01035549">
    <property type="protein sequence ID" value="GAH81806.1"/>
    <property type="molecule type" value="Genomic_DNA"/>
</dbReference>
<proteinExistence type="predicted"/>
<evidence type="ECO:0000313" key="2">
    <source>
        <dbReference type="EMBL" id="GAH81806.1"/>
    </source>
</evidence>
<dbReference type="AlphaFoldDB" id="X1IHA1"/>
<protein>
    <submittedName>
        <fullName evidence="2">Uncharacterized protein</fullName>
    </submittedName>
</protein>
<organism evidence="2">
    <name type="scientific">marine sediment metagenome</name>
    <dbReference type="NCBI Taxonomy" id="412755"/>
    <lineage>
        <taxon>unclassified sequences</taxon>
        <taxon>metagenomes</taxon>
        <taxon>ecological metagenomes</taxon>
    </lineage>
</organism>
<feature type="region of interest" description="Disordered" evidence="1">
    <location>
        <begin position="1"/>
        <end position="54"/>
    </location>
</feature>
<feature type="compositionally biased region" description="Basic residues" evidence="1">
    <location>
        <begin position="16"/>
        <end position="34"/>
    </location>
</feature>
<reference evidence="2" key="1">
    <citation type="journal article" date="2014" name="Front. Microbiol.">
        <title>High frequency of phylogenetically diverse reductive dehalogenase-homologous genes in deep subseafloor sedimentary metagenomes.</title>
        <authorList>
            <person name="Kawai M."/>
            <person name="Futagami T."/>
            <person name="Toyoda A."/>
            <person name="Takaki Y."/>
            <person name="Nishi S."/>
            <person name="Hori S."/>
            <person name="Arai W."/>
            <person name="Tsubouchi T."/>
            <person name="Morono Y."/>
            <person name="Uchiyama I."/>
            <person name="Ito T."/>
            <person name="Fujiyama A."/>
            <person name="Inagaki F."/>
            <person name="Takami H."/>
        </authorList>
    </citation>
    <scope>NUCLEOTIDE SEQUENCE</scope>
    <source>
        <strain evidence="2">Expedition CK06-06</strain>
    </source>
</reference>
<evidence type="ECO:0000256" key="1">
    <source>
        <dbReference type="SAM" id="MobiDB-lite"/>
    </source>
</evidence>
<comment type="caution">
    <text evidence="2">The sequence shown here is derived from an EMBL/GenBank/DDBJ whole genome shotgun (WGS) entry which is preliminary data.</text>
</comment>
<sequence>MVELAKPNFNFEKRKKELAKKKKQEQKRLLKQARKNADSTDPSPTEPNDASEPL</sequence>
<accession>X1IHA1</accession>
<gene>
    <name evidence="2" type="ORF">S03H2_55625</name>
</gene>
<feature type="compositionally biased region" description="Polar residues" evidence="1">
    <location>
        <begin position="39"/>
        <end position="48"/>
    </location>
</feature>
<name>X1IHA1_9ZZZZ</name>